<dbReference type="SMART" id="SM00849">
    <property type="entry name" value="Lactamase_B"/>
    <property type="match status" value="1"/>
</dbReference>
<evidence type="ECO:0000313" key="5">
    <source>
        <dbReference type="Proteomes" id="UP000323426"/>
    </source>
</evidence>
<dbReference type="HAMAP" id="MF_00457">
    <property type="entry name" value="UPF0173"/>
    <property type="match status" value="1"/>
</dbReference>
<dbReference type="RefSeq" id="WP_150092564.1">
    <property type="nucleotide sequence ID" value="NZ_VWSF01000028.1"/>
</dbReference>
<protein>
    <recommendedName>
        <fullName evidence="2">UPF0173 metal-dependent hydrolase F0145_23320</fullName>
    </recommendedName>
</protein>
<dbReference type="Pfam" id="PF13483">
    <property type="entry name" value="Lactamase_B_3"/>
    <property type="match status" value="1"/>
</dbReference>
<reference evidence="4 5" key="1">
    <citation type="submission" date="2019-09" db="EMBL/GenBank/DDBJ databases">
        <title>Genome sequence and assembly of Adhaeribacter sp.</title>
        <authorList>
            <person name="Chhetri G."/>
        </authorList>
    </citation>
    <scope>NUCLEOTIDE SEQUENCE [LARGE SCALE GENOMIC DNA]</scope>
    <source>
        <strain evidence="4 5">DK36</strain>
    </source>
</reference>
<dbReference type="NCBIfam" id="NF001911">
    <property type="entry name" value="PRK00685.1"/>
    <property type="match status" value="1"/>
</dbReference>
<evidence type="ECO:0000256" key="2">
    <source>
        <dbReference type="HAMAP-Rule" id="MF_00457"/>
    </source>
</evidence>
<dbReference type="AlphaFoldDB" id="A0A5M6D0E6"/>
<feature type="domain" description="Metallo-beta-lactamase" evidence="3">
    <location>
        <begin position="7"/>
        <end position="191"/>
    </location>
</feature>
<proteinExistence type="inferred from homology"/>
<dbReference type="InterPro" id="IPR022877">
    <property type="entry name" value="UPF0173"/>
</dbReference>
<dbReference type="InterPro" id="IPR036866">
    <property type="entry name" value="RibonucZ/Hydroxyglut_hydro"/>
</dbReference>
<comment type="caution">
    <text evidence="4">The sequence shown here is derived from an EMBL/GenBank/DDBJ whole genome shotgun (WGS) entry which is preliminary data.</text>
</comment>
<dbReference type="InterPro" id="IPR050114">
    <property type="entry name" value="UPF0173_UPF0282_UlaG_hydrolase"/>
</dbReference>
<evidence type="ECO:0000259" key="3">
    <source>
        <dbReference type="SMART" id="SM00849"/>
    </source>
</evidence>
<gene>
    <name evidence="4" type="ORF">F0145_23320</name>
</gene>
<accession>A0A5M6D0E6</accession>
<keyword evidence="1 2" id="KW-0378">Hydrolase</keyword>
<sequence>MEITYLGHSCFLLDLGGTRVLFDPFITYNELAGSIDKEAIQADFILLSHAHQDHMADAEYFATKDNAAIVASYEVCEWYKGKGIQNVVHMNIGGKVNLPFGTVRMVFAAHSSVLPDGSYAGNPAGYVIESADKIIYFAGDTALTYDMKIIAELYQRVDVAFLPVGGTLTMDVYDALLAANWVNARRIIGMHYDTWPNIEIDHVEALGAARQTGKELTLMQIGEKINL</sequence>
<organism evidence="4 5">
    <name type="scientific">Adhaeribacter rhizoryzae</name>
    <dbReference type="NCBI Taxonomy" id="2607907"/>
    <lineage>
        <taxon>Bacteria</taxon>
        <taxon>Pseudomonadati</taxon>
        <taxon>Bacteroidota</taxon>
        <taxon>Cytophagia</taxon>
        <taxon>Cytophagales</taxon>
        <taxon>Hymenobacteraceae</taxon>
        <taxon>Adhaeribacter</taxon>
    </lineage>
</organism>
<dbReference type="EMBL" id="VWSF01000028">
    <property type="protein sequence ID" value="KAA5540160.1"/>
    <property type="molecule type" value="Genomic_DNA"/>
</dbReference>
<keyword evidence="5" id="KW-1185">Reference proteome</keyword>
<dbReference type="PANTHER" id="PTHR43546:SF3">
    <property type="entry name" value="UPF0173 METAL-DEPENDENT HYDROLASE MJ1163"/>
    <property type="match status" value="1"/>
</dbReference>
<dbReference type="Proteomes" id="UP000323426">
    <property type="component" value="Unassembled WGS sequence"/>
</dbReference>
<dbReference type="SUPFAM" id="SSF56281">
    <property type="entry name" value="Metallo-hydrolase/oxidoreductase"/>
    <property type="match status" value="1"/>
</dbReference>
<dbReference type="InterPro" id="IPR001279">
    <property type="entry name" value="Metallo-B-lactamas"/>
</dbReference>
<dbReference type="PANTHER" id="PTHR43546">
    <property type="entry name" value="UPF0173 METAL-DEPENDENT HYDROLASE MJ1163-RELATED"/>
    <property type="match status" value="1"/>
</dbReference>
<evidence type="ECO:0000313" key="4">
    <source>
        <dbReference type="EMBL" id="KAA5540160.1"/>
    </source>
</evidence>
<dbReference type="GO" id="GO:0016787">
    <property type="term" value="F:hydrolase activity"/>
    <property type="evidence" value="ECO:0007669"/>
    <property type="project" value="UniProtKB-UniRule"/>
</dbReference>
<evidence type="ECO:0000256" key="1">
    <source>
        <dbReference type="ARBA" id="ARBA00022801"/>
    </source>
</evidence>
<comment type="similarity">
    <text evidence="2">Belongs to the UPF0173 family.</text>
</comment>
<dbReference type="Gene3D" id="3.60.15.10">
    <property type="entry name" value="Ribonuclease Z/Hydroxyacylglutathione hydrolase-like"/>
    <property type="match status" value="1"/>
</dbReference>
<name>A0A5M6D0E6_9BACT</name>